<keyword evidence="7" id="KW-0175">Coiled coil</keyword>
<evidence type="ECO:0000256" key="9">
    <source>
        <dbReference type="ARBA" id="ARBA00023163"/>
    </source>
</evidence>
<dbReference type="SMART" id="SM00980">
    <property type="entry name" value="THAP"/>
    <property type="match status" value="1"/>
</dbReference>
<evidence type="ECO:0000313" key="15">
    <source>
        <dbReference type="Proteomes" id="UP000691718"/>
    </source>
</evidence>
<evidence type="ECO:0000256" key="8">
    <source>
        <dbReference type="ARBA" id="ARBA00023125"/>
    </source>
</evidence>
<evidence type="ECO:0000256" key="1">
    <source>
        <dbReference type="ARBA" id="ARBA00004642"/>
    </source>
</evidence>
<sequence length="237" mass="26435">MVRCSVLGCKSDSERKLTGISFHSFPENETIRMRWIDATGRINFKPKTFSKICSKHFDPNLLLRKNVMTVLFTNAVPFVDQHPQVQEHKAINTNVAESSSNIKTSQLSQAKEPETTMTAAPVYVLKNIDCNVMASTSRARETEVTMTAAAANTNLMASTSKGTSQDYRFRAIQSKLNRTIKQSADRLKKIRALRERSRRLTKKVANLEKVLLTDGSAAVNSTNFAGTGGIYNLFINK</sequence>
<dbReference type="Proteomes" id="UP000691718">
    <property type="component" value="Unassembled WGS sequence"/>
</dbReference>
<dbReference type="GO" id="GO:0005654">
    <property type="term" value="C:nucleoplasm"/>
    <property type="evidence" value="ECO:0007669"/>
    <property type="project" value="UniProtKB-SubCell"/>
</dbReference>
<reference evidence="14" key="1">
    <citation type="submission" date="2021-04" db="EMBL/GenBank/DDBJ databases">
        <authorList>
            <person name="Tunstrom K."/>
        </authorList>
    </citation>
    <scope>NUCLEOTIDE SEQUENCE</scope>
</reference>
<gene>
    <name evidence="14" type="ORF">PAPOLLO_LOCUS5228</name>
</gene>
<comment type="similarity">
    <text evidence="2">Belongs to the THAP1 family.</text>
</comment>
<keyword evidence="15" id="KW-1185">Reference proteome</keyword>
<comment type="caution">
    <text evidence="14">The sequence shown here is derived from an EMBL/GenBank/DDBJ whole genome shotgun (WGS) entry which is preliminary data.</text>
</comment>
<keyword evidence="9" id="KW-0804">Transcription</keyword>
<dbReference type="PANTHER" id="PTHR46600:SF1">
    <property type="entry name" value="THAP DOMAIN-CONTAINING PROTEIN 1"/>
    <property type="match status" value="1"/>
</dbReference>
<evidence type="ECO:0000256" key="4">
    <source>
        <dbReference type="ARBA" id="ARBA00022771"/>
    </source>
</evidence>
<dbReference type="PANTHER" id="PTHR46600">
    <property type="entry name" value="THAP DOMAIN-CONTAINING"/>
    <property type="match status" value="1"/>
</dbReference>
<evidence type="ECO:0000313" key="14">
    <source>
        <dbReference type="EMBL" id="CAG4955088.1"/>
    </source>
</evidence>
<proteinExistence type="inferred from homology"/>
<organism evidence="14 15">
    <name type="scientific">Parnassius apollo</name>
    <name type="common">Apollo butterfly</name>
    <name type="synonym">Papilio apollo</name>
    <dbReference type="NCBI Taxonomy" id="110799"/>
    <lineage>
        <taxon>Eukaryota</taxon>
        <taxon>Metazoa</taxon>
        <taxon>Ecdysozoa</taxon>
        <taxon>Arthropoda</taxon>
        <taxon>Hexapoda</taxon>
        <taxon>Insecta</taxon>
        <taxon>Pterygota</taxon>
        <taxon>Neoptera</taxon>
        <taxon>Endopterygota</taxon>
        <taxon>Lepidoptera</taxon>
        <taxon>Glossata</taxon>
        <taxon>Ditrysia</taxon>
        <taxon>Papilionoidea</taxon>
        <taxon>Papilionidae</taxon>
        <taxon>Parnassiinae</taxon>
        <taxon>Parnassini</taxon>
        <taxon>Parnassius</taxon>
        <taxon>Parnassius</taxon>
    </lineage>
</organism>
<keyword evidence="6" id="KW-0805">Transcription regulation</keyword>
<dbReference type="InterPro" id="IPR006612">
    <property type="entry name" value="THAP_Znf"/>
</dbReference>
<evidence type="ECO:0000256" key="2">
    <source>
        <dbReference type="ARBA" id="ARBA00006177"/>
    </source>
</evidence>
<dbReference type="PROSITE" id="PS50950">
    <property type="entry name" value="ZF_THAP"/>
    <property type="match status" value="1"/>
</dbReference>
<name>A0A8S3WDU1_PARAO</name>
<keyword evidence="4 12" id="KW-0863">Zinc-finger</keyword>
<keyword evidence="3" id="KW-0479">Metal-binding</keyword>
<evidence type="ECO:0000256" key="10">
    <source>
        <dbReference type="ARBA" id="ARBA00023242"/>
    </source>
</evidence>
<feature type="domain" description="THAP-type" evidence="13">
    <location>
        <begin position="1"/>
        <end position="80"/>
    </location>
</feature>
<keyword evidence="8 12" id="KW-0238">DNA-binding</keyword>
<evidence type="ECO:0000259" key="13">
    <source>
        <dbReference type="PROSITE" id="PS50950"/>
    </source>
</evidence>
<dbReference type="GO" id="GO:0043565">
    <property type="term" value="F:sequence-specific DNA binding"/>
    <property type="evidence" value="ECO:0007669"/>
    <property type="project" value="InterPro"/>
</dbReference>
<comment type="subcellular location">
    <subcellularLocation>
        <location evidence="1">Nucleus</location>
        <location evidence="1">Nucleoplasm</location>
    </subcellularLocation>
</comment>
<dbReference type="GO" id="GO:0008270">
    <property type="term" value="F:zinc ion binding"/>
    <property type="evidence" value="ECO:0007669"/>
    <property type="project" value="UniProtKB-KW"/>
</dbReference>
<dbReference type="AlphaFoldDB" id="A0A8S3WDU1"/>
<dbReference type="Pfam" id="PF05485">
    <property type="entry name" value="THAP"/>
    <property type="match status" value="1"/>
</dbReference>
<protein>
    <submittedName>
        <fullName evidence="14">(apollo) hypothetical protein</fullName>
    </submittedName>
</protein>
<evidence type="ECO:0000256" key="7">
    <source>
        <dbReference type="ARBA" id="ARBA00023054"/>
    </source>
</evidence>
<accession>A0A8S3WDU1</accession>
<evidence type="ECO:0000256" key="11">
    <source>
        <dbReference type="ARBA" id="ARBA00023306"/>
    </source>
</evidence>
<dbReference type="SMART" id="SM00692">
    <property type="entry name" value="DM3"/>
    <property type="match status" value="1"/>
</dbReference>
<keyword evidence="5" id="KW-0862">Zinc</keyword>
<keyword evidence="11" id="KW-0131">Cell cycle</keyword>
<evidence type="ECO:0000256" key="6">
    <source>
        <dbReference type="ARBA" id="ARBA00023015"/>
    </source>
</evidence>
<evidence type="ECO:0000256" key="5">
    <source>
        <dbReference type="ARBA" id="ARBA00022833"/>
    </source>
</evidence>
<dbReference type="EMBL" id="CAJQZP010000295">
    <property type="protein sequence ID" value="CAG4955088.1"/>
    <property type="molecule type" value="Genomic_DNA"/>
</dbReference>
<evidence type="ECO:0000256" key="12">
    <source>
        <dbReference type="PROSITE-ProRule" id="PRU00309"/>
    </source>
</evidence>
<dbReference type="OrthoDB" id="5982876at2759"/>
<dbReference type="InterPro" id="IPR026516">
    <property type="entry name" value="THAP1/10"/>
</dbReference>
<evidence type="ECO:0000256" key="3">
    <source>
        <dbReference type="ARBA" id="ARBA00022723"/>
    </source>
</evidence>
<keyword evidence="10" id="KW-0539">Nucleus</keyword>